<comment type="caution">
    <text evidence="3">The sequence shown here is derived from an EMBL/GenBank/DDBJ whole genome shotgun (WGS) entry which is preliminary data.</text>
</comment>
<evidence type="ECO:0000313" key="3">
    <source>
        <dbReference type="EMBL" id="OQA52594.1"/>
    </source>
</evidence>
<feature type="region of interest" description="Disordered" evidence="1">
    <location>
        <begin position="94"/>
        <end position="211"/>
    </location>
</feature>
<protein>
    <recommendedName>
        <fullName evidence="4">Baseplate protein J-like domain-containing protein</fullName>
    </recommendedName>
</protein>
<organism evidence="3">
    <name type="scientific">candidate division WS2 bacterium ADurb.Bin280</name>
    <dbReference type="NCBI Taxonomy" id="1852829"/>
    <lineage>
        <taxon>Bacteria</taxon>
        <taxon>candidate division WS2</taxon>
    </lineage>
</organism>
<evidence type="ECO:0000256" key="2">
    <source>
        <dbReference type="SAM" id="Phobius"/>
    </source>
</evidence>
<sequence length="605" mass="65858">MDEFLYLEADEEITSVIDKLKGLETASVGLVIPKGSMIAQSLVSLKLLQKEAKKLSKKIAIVTSDEVGRNLAAQVGLDVYSDVKSRTPLVIKQDFDEDQSKEPIEIDSKNEVASEEKTSKEELAQKDEAEEFDRESLPKEFTIHRYDEDDSPPEKEEEPPSDSLPASSVETPSDASPQPSEEEFVKRPVGDLKQEADRHEQESARPIRYEDIKNSRTKRNRVDRRRVIYIAVASIAFLALLLLTDLLIARLVVTIKVDADEINKNVELVVEKDRKEISASEGIIPGTLVSKESEFEKTISSSGEKNVGEKAKGIVVFKNESGVDEEIAGGTSLKSSNSVEFTLDSSITVPKATLNSAGDKVLGQASGAITAKEAGAQANMSSSTTYAIVGKSKITVSGSTSGGVTKKVKIVTKSDIERGKSELQDANKDKLINDAKSENQGKTFLDEAGTVELTEYSVSKSVDDEADNFVAKGKLRYSVLVFDVNDLREAAFAKVESDLEGEKGLVKTESDEVNPSITENQINVGKMKLSVDVKSHVGPKIDIARQSLALRAKPLKTVKQKLGELEGVEIGQVNLSPSWVLPISPILKSNIKINVEYSSKNASGN</sequence>
<feature type="transmembrane region" description="Helical" evidence="2">
    <location>
        <begin position="227"/>
        <end position="253"/>
    </location>
</feature>
<proteinExistence type="predicted"/>
<feature type="compositionally biased region" description="Basic and acidic residues" evidence="1">
    <location>
        <begin position="183"/>
        <end position="211"/>
    </location>
</feature>
<gene>
    <name evidence="3" type="ORF">BWY43_00465</name>
</gene>
<dbReference type="Proteomes" id="UP000485367">
    <property type="component" value="Unassembled WGS sequence"/>
</dbReference>
<feature type="compositionally biased region" description="Basic and acidic residues" evidence="1">
    <location>
        <begin position="134"/>
        <end position="147"/>
    </location>
</feature>
<reference evidence="3" key="1">
    <citation type="submission" date="2017-02" db="EMBL/GenBank/DDBJ databases">
        <title>Delving into the versatile metabolic prowess of the omnipresent phylum Bacteroidetes.</title>
        <authorList>
            <person name="Nobu M.K."/>
            <person name="Mei R."/>
            <person name="Narihiro T."/>
            <person name="Kuroda K."/>
            <person name="Liu W.-T."/>
        </authorList>
    </citation>
    <scope>NUCLEOTIDE SEQUENCE</scope>
    <source>
        <strain evidence="3">ADurb.Bin280</strain>
    </source>
</reference>
<name>A0A1V5SE51_9BACT</name>
<accession>A0A1V5SE51</accession>
<dbReference type="EMBL" id="MWBO01000028">
    <property type="protein sequence ID" value="OQA52594.1"/>
    <property type="molecule type" value="Genomic_DNA"/>
</dbReference>
<keyword evidence="2" id="KW-1133">Transmembrane helix</keyword>
<feature type="compositionally biased region" description="Polar residues" evidence="1">
    <location>
        <begin position="164"/>
        <end position="179"/>
    </location>
</feature>
<feature type="compositionally biased region" description="Basic and acidic residues" evidence="1">
    <location>
        <begin position="98"/>
        <end position="127"/>
    </location>
</feature>
<keyword evidence="2" id="KW-0812">Transmembrane</keyword>
<feature type="compositionally biased region" description="Acidic residues" evidence="1">
    <location>
        <begin position="148"/>
        <end position="160"/>
    </location>
</feature>
<evidence type="ECO:0008006" key="4">
    <source>
        <dbReference type="Google" id="ProtNLM"/>
    </source>
</evidence>
<dbReference type="AlphaFoldDB" id="A0A1V5SE51"/>
<keyword evidence="2" id="KW-0472">Membrane</keyword>
<evidence type="ECO:0000256" key="1">
    <source>
        <dbReference type="SAM" id="MobiDB-lite"/>
    </source>
</evidence>